<proteinExistence type="predicted"/>
<gene>
    <name evidence="1" type="ORF">NDU88_007425</name>
</gene>
<evidence type="ECO:0000313" key="1">
    <source>
        <dbReference type="EMBL" id="KAJ1129054.1"/>
    </source>
</evidence>
<dbReference type="Proteomes" id="UP001066276">
    <property type="component" value="Chromosome 7"/>
</dbReference>
<keyword evidence="2" id="KW-1185">Reference proteome</keyword>
<evidence type="ECO:0000313" key="2">
    <source>
        <dbReference type="Proteomes" id="UP001066276"/>
    </source>
</evidence>
<organism evidence="1 2">
    <name type="scientific">Pleurodeles waltl</name>
    <name type="common">Iberian ribbed newt</name>
    <dbReference type="NCBI Taxonomy" id="8319"/>
    <lineage>
        <taxon>Eukaryota</taxon>
        <taxon>Metazoa</taxon>
        <taxon>Chordata</taxon>
        <taxon>Craniata</taxon>
        <taxon>Vertebrata</taxon>
        <taxon>Euteleostomi</taxon>
        <taxon>Amphibia</taxon>
        <taxon>Batrachia</taxon>
        <taxon>Caudata</taxon>
        <taxon>Salamandroidea</taxon>
        <taxon>Salamandridae</taxon>
        <taxon>Pleurodelinae</taxon>
        <taxon>Pleurodeles</taxon>
    </lineage>
</organism>
<dbReference type="AlphaFoldDB" id="A0AAV7PPB1"/>
<sequence>MTVDKRVEKLTRGVEQLFTDVRALETDVPATVKTESGTESRSSLLADALSGRHGNMDDACLAGIPDIRVPKTVKTNYARRA</sequence>
<protein>
    <submittedName>
        <fullName evidence="1">Uncharacterized protein</fullName>
    </submittedName>
</protein>
<accession>A0AAV7PPB1</accession>
<dbReference type="EMBL" id="JANPWB010000011">
    <property type="protein sequence ID" value="KAJ1129054.1"/>
    <property type="molecule type" value="Genomic_DNA"/>
</dbReference>
<reference evidence="1" key="1">
    <citation type="journal article" date="2022" name="bioRxiv">
        <title>Sequencing and chromosome-scale assembly of the giantPleurodeles waltlgenome.</title>
        <authorList>
            <person name="Brown T."/>
            <person name="Elewa A."/>
            <person name="Iarovenko S."/>
            <person name="Subramanian E."/>
            <person name="Araus A.J."/>
            <person name="Petzold A."/>
            <person name="Susuki M."/>
            <person name="Suzuki K.-i.T."/>
            <person name="Hayashi T."/>
            <person name="Toyoda A."/>
            <person name="Oliveira C."/>
            <person name="Osipova E."/>
            <person name="Leigh N.D."/>
            <person name="Simon A."/>
            <person name="Yun M.H."/>
        </authorList>
    </citation>
    <scope>NUCLEOTIDE SEQUENCE</scope>
    <source>
        <strain evidence="1">20211129_DDA</strain>
        <tissue evidence="1">Liver</tissue>
    </source>
</reference>
<name>A0AAV7PPB1_PLEWA</name>
<comment type="caution">
    <text evidence="1">The sequence shown here is derived from an EMBL/GenBank/DDBJ whole genome shotgun (WGS) entry which is preliminary data.</text>
</comment>